<keyword evidence="7 9" id="KW-0704">Schiff base</keyword>
<dbReference type="GO" id="GO:0004801">
    <property type="term" value="F:transaldolase activity"/>
    <property type="evidence" value="ECO:0007669"/>
    <property type="project" value="UniProtKB-UniRule"/>
</dbReference>
<dbReference type="InterPro" id="IPR033919">
    <property type="entry name" value="TSA/FSA_arc/bac"/>
</dbReference>
<dbReference type="InterPro" id="IPR013785">
    <property type="entry name" value="Aldolase_TIM"/>
</dbReference>
<dbReference type="PANTHER" id="PTHR10683:SF36">
    <property type="entry name" value="TRANSALDOLASE"/>
    <property type="match status" value="1"/>
</dbReference>
<evidence type="ECO:0000256" key="8">
    <source>
        <dbReference type="ARBA" id="ARBA00048810"/>
    </source>
</evidence>
<keyword evidence="11" id="KW-1185">Reference proteome</keyword>
<evidence type="ECO:0000313" key="10">
    <source>
        <dbReference type="EMBL" id="TNJ65738.1"/>
    </source>
</evidence>
<protein>
    <recommendedName>
        <fullName evidence="9">Probable transaldolase</fullName>
        <ecNumber evidence="9">2.2.1.2</ecNumber>
    </recommendedName>
</protein>
<keyword evidence="6 9" id="KW-0570">Pentose shunt</keyword>
<comment type="pathway">
    <text evidence="2 9">Carbohydrate degradation; pentose phosphate pathway; D-glyceraldehyde 3-phosphate and beta-D-fructose 6-phosphate from D-ribose 5-phosphate and D-xylulose 5-phosphate (non-oxidative stage): step 2/3.</text>
</comment>
<dbReference type="Pfam" id="PF00923">
    <property type="entry name" value="TAL_FSA"/>
    <property type="match status" value="1"/>
</dbReference>
<dbReference type="FunFam" id="3.20.20.70:FF:000018">
    <property type="entry name" value="Probable transaldolase"/>
    <property type="match status" value="1"/>
</dbReference>
<evidence type="ECO:0000313" key="11">
    <source>
        <dbReference type="Proteomes" id="UP000307943"/>
    </source>
</evidence>
<keyword evidence="5 9" id="KW-0808">Transferase</keyword>
<dbReference type="InterPro" id="IPR018225">
    <property type="entry name" value="Transaldolase_AS"/>
</dbReference>
<comment type="subcellular location">
    <subcellularLocation>
        <location evidence="1 9">Cytoplasm</location>
    </subcellularLocation>
</comment>
<dbReference type="RefSeq" id="WP_139602800.1">
    <property type="nucleotide sequence ID" value="NZ_VDCQ01000016.1"/>
</dbReference>
<evidence type="ECO:0000256" key="3">
    <source>
        <dbReference type="ARBA" id="ARBA00005740"/>
    </source>
</evidence>
<evidence type="ECO:0000256" key="2">
    <source>
        <dbReference type="ARBA" id="ARBA00004857"/>
    </source>
</evidence>
<dbReference type="EMBL" id="VDCQ01000016">
    <property type="protein sequence ID" value="TNJ65738.1"/>
    <property type="molecule type" value="Genomic_DNA"/>
</dbReference>
<dbReference type="PANTHER" id="PTHR10683">
    <property type="entry name" value="TRANSALDOLASE"/>
    <property type="match status" value="1"/>
</dbReference>
<dbReference type="UniPathway" id="UPA00115">
    <property type="reaction ID" value="UER00414"/>
</dbReference>
<dbReference type="EC" id="2.2.1.2" evidence="9"/>
<reference evidence="10 11" key="1">
    <citation type="submission" date="2019-05" db="EMBL/GenBank/DDBJ databases">
        <title>We sequenced the genome of Paenibacillus hemerocallicola KCTC 33185 for further insight into its adaptation and study the phylogeny of Paenibacillus.</title>
        <authorList>
            <person name="Narsing Rao M.P."/>
        </authorList>
    </citation>
    <scope>NUCLEOTIDE SEQUENCE [LARGE SCALE GENOMIC DNA]</scope>
    <source>
        <strain evidence="10 11">KCTC 33185</strain>
    </source>
</reference>
<evidence type="ECO:0000256" key="5">
    <source>
        <dbReference type="ARBA" id="ARBA00022679"/>
    </source>
</evidence>
<evidence type="ECO:0000256" key="4">
    <source>
        <dbReference type="ARBA" id="ARBA00022490"/>
    </source>
</evidence>
<dbReference type="InterPro" id="IPR001585">
    <property type="entry name" value="TAL/FSA"/>
</dbReference>
<dbReference type="SUPFAM" id="SSF51569">
    <property type="entry name" value="Aldolase"/>
    <property type="match status" value="1"/>
</dbReference>
<dbReference type="InterPro" id="IPR022999">
    <property type="entry name" value="Transaldolase_3B"/>
</dbReference>
<accession>A0A5C4T9K4</accession>
<evidence type="ECO:0000256" key="9">
    <source>
        <dbReference type="HAMAP-Rule" id="MF_00494"/>
    </source>
</evidence>
<keyword evidence="4 9" id="KW-0963">Cytoplasm</keyword>
<gene>
    <name evidence="10" type="primary">fsa</name>
    <name evidence="9" type="synonym">tal</name>
    <name evidence="10" type="ORF">FE784_13895</name>
</gene>
<comment type="function">
    <text evidence="9">Transaldolase is important for the balance of metabolites in the pentose-phosphate pathway.</text>
</comment>
<comment type="caution">
    <text evidence="10">The sequence shown here is derived from an EMBL/GenBank/DDBJ whole genome shotgun (WGS) entry which is preliminary data.</text>
</comment>
<dbReference type="AlphaFoldDB" id="A0A5C4T9K4"/>
<dbReference type="GO" id="GO:0016832">
    <property type="term" value="F:aldehyde-lyase activity"/>
    <property type="evidence" value="ECO:0007669"/>
    <property type="project" value="InterPro"/>
</dbReference>
<dbReference type="PROSITE" id="PS01054">
    <property type="entry name" value="TRANSALDOLASE_1"/>
    <property type="match status" value="1"/>
</dbReference>
<dbReference type="CDD" id="cd00956">
    <property type="entry name" value="Transaldolase_FSA"/>
    <property type="match status" value="1"/>
</dbReference>
<dbReference type="Gene3D" id="3.20.20.70">
    <property type="entry name" value="Aldolase class I"/>
    <property type="match status" value="1"/>
</dbReference>
<comment type="similarity">
    <text evidence="3 9">Belongs to the transaldolase family. Type 3B subfamily.</text>
</comment>
<feature type="active site" description="Schiff-base intermediate with substrate" evidence="9">
    <location>
        <position position="85"/>
    </location>
</feature>
<proteinExistence type="inferred from homology"/>
<name>A0A5C4T9K4_9BACL</name>
<dbReference type="HAMAP" id="MF_00494">
    <property type="entry name" value="Transaldolase_3b"/>
    <property type="match status" value="1"/>
</dbReference>
<evidence type="ECO:0000256" key="7">
    <source>
        <dbReference type="ARBA" id="ARBA00023270"/>
    </source>
</evidence>
<dbReference type="Proteomes" id="UP000307943">
    <property type="component" value="Unassembled WGS sequence"/>
</dbReference>
<dbReference type="NCBIfam" id="TIGR00875">
    <property type="entry name" value="fsa_talC_mipB"/>
    <property type="match status" value="1"/>
</dbReference>
<evidence type="ECO:0000256" key="6">
    <source>
        <dbReference type="ARBA" id="ARBA00023126"/>
    </source>
</evidence>
<dbReference type="GO" id="GO:0005975">
    <property type="term" value="P:carbohydrate metabolic process"/>
    <property type="evidence" value="ECO:0007669"/>
    <property type="project" value="InterPro"/>
</dbReference>
<comment type="catalytic activity">
    <reaction evidence="8 9">
        <text>D-sedoheptulose 7-phosphate + D-glyceraldehyde 3-phosphate = D-erythrose 4-phosphate + beta-D-fructose 6-phosphate</text>
        <dbReference type="Rhea" id="RHEA:17053"/>
        <dbReference type="ChEBI" id="CHEBI:16897"/>
        <dbReference type="ChEBI" id="CHEBI:57483"/>
        <dbReference type="ChEBI" id="CHEBI:57634"/>
        <dbReference type="ChEBI" id="CHEBI:59776"/>
        <dbReference type="EC" id="2.2.1.2"/>
    </reaction>
</comment>
<dbReference type="GO" id="GO:0006098">
    <property type="term" value="P:pentose-phosphate shunt"/>
    <property type="evidence" value="ECO:0007669"/>
    <property type="project" value="UniProtKB-UniRule"/>
</dbReference>
<sequence length="219" mass="23471">MKIFIDTANVEEIRAAHELGVLAGITTNPSLIAKEGKDFFATLKEIIAIVGEQPPISAEVISLKADEMVEQGKKLAAISPNIVVKVPMTIDGLKATKQLSEAGIKTNVTLIFSSTQALLAARSGATYVSPFIGRLDDINQIGMNLVREVSEIFQIHSVPTEIIAASVRHSAHFIEAALAGAHIATVPYKVIEQMSKHPLTDQGIAKFTADWEGAKLSAF</sequence>
<dbReference type="PROSITE" id="PS00958">
    <property type="entry name" value="TRANSALDOLASE_2"/>
    <property type="match status" value="1"/>
</dbReference>
<dbReference type="GO" id="GO:0005737">
    <property type="term" value="C:cytoplasm"/>
    <property type="evidence" value="ECO:0007669"/>
    <property type="project" value="UniProtKB-SubCell"/>
</dbReference>
<organism evidence="10 11">
    <name type="scientific">Paenibacillus hemerocallicola</name>
    <dbReference type="NCBI Taxonomy" id="1172614"/>
    <lineage>
        <taxon>Bacteria</taxon>
        <taxon>Bacillati</taxon>
        <taxon>Bacillota</taxon>
        <taxon>Bacilli</taxon>
        <taxon>Bacillales</taxon>
        <taxon>Paenibacillaceae</taxon>
        <taxon>Paenibacillus</taxon>
    </lineage>
</organism>
<evidence type="ECO:0000256" key="1">
    <source>
        <dbReference type="ARBA" id="ARBA00004496"/>
    </source>
</evidence>
<dbReference type="InterPro" id="IPR004731">
    <property type="entry name" value="Transaldolase_3B/F6P_aldolase"/>
</dbReference>
<dbReference type="OrthoDB" id="9807051at2"/>